<feature type="compositionally biased region" description="Acidic residues" evidence="1">
    <location>
        <begin position="146"/>
        <end position="156"/>
    </location>
</feature>
<name>A0AAQ3WYH7_PASNO</name>
<dbReference type="AlphaFoldDB" id="A0AAQ3WYH7"/>
<dbReference type="EMBL" id="CP144749">
    <property type="protein sequence ID" value="WVZ78186.1"/>
    <property type="molecule type" value="Genomic_DNA"/>
</dbReference>
<feature type="region of interest" description="Disordered" evidence="1">
    <location>
        <begin position="57"/>
        <end position="90"/>
    </location>
</feature>
<gene>
    <name evidence="2" type="ORF">U9M48_025937</name>
</gene>
<evidence type="ECO:0000313" key="2">
    <source>
        <dbReference type="EMBL" id="WVZ78186.1"/>
    </source>
</evidence>
<feature type="compositionally biased region" description="Acidic residues" evidence="1">
    <location>
        <begin position="173"/>
        <end position="241"/>
    </location>
</feature>
<evidence type="ECO:0000256" key="1">
    <source>
        <dbReference type="SAM" id="MobiDB-lite"/>
    </source>
</evidence>
<dbReference type="PANTHER" id="PTHR33621:SF2">
    <property type="entry name" value="RIBOSOMAL L1 DOMAIN-CONTAINING PROTEIN"/>
    <property type="match status" value="1"/>
</dbReference>
<feature type="region of interest" description="Disordered" evidence="1">
    <location>
        <begin position="139"/>
        <end position="248"/>
    </location>
</feature>
<sequence length="302" mass="32952">MDLHALSRRELQALCKRNRIRANMTNAAMAEALQGLSSVDGIDELKETVWRGSWPWCQRSASERDGGADPGRAAEESEEGSLEGRGASGGGAAIRRACVHSKTNDEVGDVQDGNGFGAAESSDGTIGSAVEDVAVVMEEQRTKPQEEDETSEENDLTEVKEAAAHDTPQAELIDNEASEDNLDEDEEDDETSEDNLDEDEEDDEASEDNLDEGEEWTSNDDGAAEETDYDYTDGSDTEGIQEELNKPEEVRAKELQKQLFKDLHGVSLNKLRTTYKELLAAESAEGKMLPPAEVDYNACVIS</sequence>
<accession>A0AAQ3WYH7</accession>
<dbReference type="PANTHER" id="PTHR33621">
    <property type="entry name" value="ASPARTIC/GLUTAMIC ACID-RICH PROTEIN"/>
    <property type="match status" value="1"/>
</dbReference>
<evidence type="ECO:0000313" key="3">
    <source>
        <dbReference type="Proteomes" id="UP001341281"/>
    </source>
</evidence>
<reference evidence="2 3" key="1">
    <citation type="submission" date="2024-02" db="EMBL/GenBank/DDBJ databases">
        <title>High-quality chromosome-scale genome assembly of Pensacola bahiagrass (Paspalum notatum Flugge var. saurae).</title>
        <authorList>
            <person name="Vega J.M."/>
            <person name="Podio M."/>
            <person name="Orjuela J."/>
            <person name="Siena L.A."/>
            <person name="Pessino S.C."/>
            <person name="Combes M.C."/>
            <person name="Mariac C."/>
            <person name="Albertini E."/>
            <person name="Pupilli F."/>
            <person name="Ortiz J.P.A."/>
            <person name="Leblanc O."/>
        </authorList>
    </citation>
    <scope>NUCLEOTIDE SEQUENCE [LARGE SCALE GENOMIC DNA]</scope>
    <source>
        <strain evidence="2">R1</strain>
        <tissue evidence="2">Leaf</tissue>
    </source>
</reference>
<feature type="compositionally biased region" description="Basic and acidic residues" evidence="1">
    <location>
        <begin position="61"/>
        <end position="75"/>
    </location>
</feature>
<keyword evidence="3" id="KW-1185">Reference proteome</keyword>
<protein>
    <submittedName>
        <fullName evidence="2">Uncharacterized protein</fullName>
    </submittedName>
</protein>
<proteinExistence type="predicted"/>
<organism evidence="2 3">
    <name type="scientific">Paspalum notatum var. saurae</name>
    <dbReference type="NCBI Taxonomy" id="547442"/>
    <lineage>
        <taxon>Eukaryota</taxon>
        <taxon>Viridiplantae</taxon>
        <taxon>Streptophyta</taxon>
        <taxon>Embryophyta</taxon>
        <taxon>Tracheophyta</taxon>
        <taxon>Spermatophyta</taxon>
        <taxon>Magnoliopsida</taxon>
        <taxon>Liliopsida</taxon>
        <taxon>Poales</taxon>
        <taxon>Poaceae</taxon>
        <taxon>PACMAD clade</taxon>
        <taxon>Panicoideae</taxon>
        <taxon>Andropogonodae</taxon>
        <taxon>Paspaleae</taxon>
        <taxon>Paspalinae</taxon>
        <taxon>Paspalum</taxon>
    </lineage>
</organism>
<feature type="region of interest" description="Disordered" evidence="1">
    <location>
        <begin position="105"/>
        <end position="127"/>
    </location>
</feature>
<dbReference type="Proteomes" id="UP001341281">
    <property type="component" value="Chromosome 05"/>
</dbReference>